<dbReference type="Bgee" id="ENSGGOG00000012629">
    <property type="expression patterns" value="Expressed in heart and 3 other cell types or tissues"/>
</dbReference>
<evidence type="ECO:0000256" key="1">
    <source>
        <dbReference type="SAM" id="MobiDB-lite"/>
    </source>
</evidence>
<proteinExistence type="predicted"/>
<protein>
    <submittedName>
        <fullName evidence="2">Chordin like 2</fullName>
    </submittedName>
</protein>
<reference evidence="2" key="4">
    <citation type="submission" date="2025-09" db="UniProtKB">
        <authorList>
            <consortium name="Ensembl"/>
        </authorList>
    </citation>
    <scope>IDENTIFICATION</scope>
</reference>
<reference evidence="2" key="3">
    <citation type="submission" date="2025-08" db="UniProtKB">
        <authorList>
            <consortium name="Ensembl"/>
        </authorList>
    </citation>
    <scope>IDENTIFICATION</scope>
</reference>
<feature type="region of interest" description="Disordered" evidence="1">
    <location>
        <begin position="52"/>
        <end position="143"/>
    </location>
</feature>
<feature type="compositionally biased region" description="Polar residues" evidence="1">
    <location>
        <begin position="54"/>
        <end position="76"/>
    </location>
</feature>
<dbReference type="AlphaFoldDB" id="A0A2I2YXW5"/>
<dbReference type="InterPro" id="IPR045717">
    <property type="entry name" value="CHRDL1/2"/>
</dbReference>
<dbReference type="Proteomes" id="UP000001519">
    <property type="component" value="Chromosome 11"/>
</dbReference>
<keyword evidence="3" id="KW-1185">Reference proteome</keyword>
<gene>
    <name evidence="2" type="primary">CHRDL2</name>
</gene>
<name>A0A2I2YXW5_GORGO</name>
<reference evidence="2 3" key="2">
    <citation type="journal article" date="2012" name="Nature">
        <title>Insights into hominid evolution from the gorilla genome sequence.</title>
        <authorList>
            <person name="Scally A."/>
            <person name="Dutheil J.Y."/>
            <person name="Hillier L.W."/>
            <person name="Jordan G.E."/>
            <person name="Goodhead I."/>
            <person name="Herrero J."/>
            <person name="Hobolth A."/>
            <person name="Lappalainen T."/>
            <person name="Mailund T."/>
            <person name="Marques-Bonet T."/>
            <person name="McCarthy S."/>
            <person name="Montgomery S.H."/>
            <person name="Schwalie P.C."/>
            <person name="Tang Y.A."/>
            <person name="Ward M.C."/>
            <person name="Xue Y."/>
            <person name="Yngvadottir B."/>
            <person name="Alkan C."/>
            <person name="Andersen L.N."/>
            <person name="Ayub Q."/>
            <person name="Ball E.V."/>
            <person name="Beal K."/>
            <person name="Bradley B.J."/>
            <person name="Chen Y."/>
            <person name="Clee C.M."/>
            <person name="Fitzgerald S."/>
            <person name="Graves T.A."/>
            <person name="Gu Y."/>
            <person name="Heath P."/>
            <person name="Heger A."/>
            <person name="Karakoc E."/>
            <person name="Kolb-Kokocinski A."/>
            <person name="Laird G.K."/>
            <person name="Lunter G."/>
            <person name="Meader S."/>
            <person name="Mort M."/>
            <person name="Mullikin J.C."/>
            <person name="Munch K."/>
            <person name="O'Connor T.D."/>
            <person name="Phillips A.D."/>
            <person name="Prado-Martinez J."/>
            <person name="Rogers A.S."/>
            <person name="Sajjadian S."/>
            <person name="Schmidt D."/>
            <person name="Shaw K."/>
            <person name="Simpson J.T."/>
            <person name="Stenson P.D."/>
            <person name="Turner D.J."/>
            <person name="Vigilant L."/>
            <person name="Vilella A.J."/>
            <person name="Whitener W."/>
            <person name="Zhu B."/>
            <person name="Cooper D.N."/>
            <person name="de Jong P."/>
            <person name="Dermitzakis E.T."/>
            <person name="Eichler E.E."/>
            <person name="Flicek P."/>
            <person name="Goldman N."/>
            <person name="Mundy N.I."/>
            <person name="Ning Z."/>
            <person name="Odom D.T."/>
            <person name="Ponting C.P."/>
            <person name="Quail M.A."/>
            <person name="Ryder O.A."/>
            <person name="Searle S.M."/>
            <person name="Warren W.C."/>
            <person name="Wilson R.K."/>
            <person name="Schierup M.H."/>
            <person name="Rogers J."/>
            <person name="Tyler-Smith C."/>
            <person name="Durbin R."/>
        </authorList>
    </citation>
    <scope>NUCLEOTIDE SEQUENCE [LARGE SCALE GENOMIC DNA]</scope>
</reference>
<dbReference type="PANTHER" id="PTHR46303">
    <property type="entry name" value="VWFC DOMAIN-CONTAINING PROTEIN"/>
    <property type="match status" value="1"/>
</dbReference>
<feature type="compositionally biased region" description="Low complexity" evidence="1">
    <location>
        <begin position="85"/>
        <end position="113"/>
    </location>
</feature>
<dbReference type="PANTHER" id="PTHR46303:SF3">
    <property type="entry name" value="CHORDIN-LIKE PROTEIN 2"/>
    <property type="match status" value="1"/>
</dbReference>
<evidence type="ECO:0000313" key="3">
    <source>
        <dbReference type="Proteomes" id="UP000001519"/>
    </source>
</evidence>
<dbReference type="GeneTree" id="ENSGT00940000161241"/>
<sequence>MALVGLPGPDMFCLFHGKRYSPGESWHPYLEPQGLMYCLRCTCSENLTLPLGSGPQQSPASTTGPCTNTERSSVPMSCSPPACPTSVSSAAARRVRSTAASQPAPNQAAQHPSRCQTPAAKPAKMRQVSNRMKRTVCSRSMGW</sequence>
<accession>A0A2I2YXW5</accession>
<reference evidence="3" key="1">
    <citation type="submission" date="2011-05" db="EMBL/GenBank/DDBJ databases">
        <title>Insights into the evolution of the great apes provided by the gorilla genome.</title>
        <authorList>
            <person name="Scally A."/>
        </authorList>
    </citation>
    <scope>NUCLEOTIDE SEQUENCE [LARGE SCALE GENOMIC DNA]</scope>
</reference>
<dbReference type="EMBL" id="CABD030080231">
    <property type="status" value="NOT_ANNOTATED_CDS"/>
    <property type="molecule type" value="Genomic_DNA"/>
</dbReference>
<organism evidence="2 3">
    <name type="scientific">Gorilla gorilla gorilla</name>
    <name type="common">Western lowland gorilla</name>
    <dbReference type="NCBI Taxonomy" id="9595"/>
    <lineage>
        <taxon>Eukaryota</taxon>
        <taxon>Metazoa</taxon>
        <taxon>Chordata</taxon>
        <taxon>Craniata</taxon>
        <taxon>Vertebrata</taxon>
        <taxon>Euteleostomi</taxon>
        <taxon>Mammalia</taxon>
        <taxon>Eutheria</taxon>
        <taxon>Euarchontoglires</taxon>
        <taxon>Primates</taxon>
        <taxon>Haplorrhini</taxon>
        <taxon>Catarrhini</taxon>
        <taxon>Hominidae</taxon>
        <taxon>Gorilla</taxon>
    </lineage>
</organism>
<dbReference type="Ensembl" id="ENSGGOT00000045437.1">
    <property type="protein sequence ID" value="ENSGGOP00000039817.1"/>
    <property type="gene ID" value="ENSGGOG00000012629.3"/>
</dbReference>
<evidence type="ECO:0000313" key="2">
    <source>
        <dbReference type="Ensembl" id="ENSGGOP00000039817.1"/>
    </source>
</evidence>